<name>A0A1L7WG91_9HELO</name>
<keyword evidence="3" id="KW-1185">Reference proteome</keyword>
<feature type="region of interest" description="Disordered" evidence="1">
    <location>
        <begin position="116"/>
        <end position="165"/>
    </location>
</feature>
<feature type="compositionally biased region" description="Acidic residues" evidence="1">
    <location>
        <begin position="120"/>
        <end position="150"/>
    </location>
</feature>
<evidence type="ECO:0000313" key="2">
    <source>
        <dbReference type="EMBL" id="CZR51779.1"/>
    </source>
</evidence>
<accession>A0A1L7WG91</accession>
<dbReference type="EMBL" id="FJOG01000002">
    <property type="protein sequence ID" value="CZR51779.1"/>
    <property type="molecule type" value="Genomic_DNA"/>
</dbReference>
<feature type="region of interest" description="Disordered" evidence="1">
    <location>
        <begin position="31"/>
        <end position="60"/>
    </location>
</feature>
<dbReference type="AlphaFoldDB" id="A0A1L7WG91"/>
<proteinExistence type="predicted"/>
<feature type="compositionally biased region" description="Basic and acidic residues" evidence="1">
    <location>
        <begin position="151"/>
        <end position="160"/>
    </location>
</feature>
<evidence type="ECO:0000313" key="3">
    <source>
        <dbReference type="Proteomes" id="UP000184330"/>
    </source>
</evidence>
<gene>
    <name evidence="2" type="ORF">PAC_01656</name>
</gene>
<feature type="compositionally biased region" description="Basic residues" evidence="1">
    <location>
        <begin position="48"/>
        <end position="60"/>
    </location>
</feature>
<reference evidence="2 3" key="1">
    <citation type="submission" date="2016-03" db="EMBL/GenBank/DDBJ databases">
        <authorList>
            <person name="Ploux O."/>
        </authorList>
    </citation>
    <scope>NUCLEOTIDE SEQUENCE [LARGE SCALE GENOMIC DNA]</scope>
    <source>
        <strain evidence="2 3">UAMH 11012</strain>
    </source>
</reference>
<dbReference type="Proteomes" id="UP000184330">
    <property type="component" value="Unassembled WGS sequence"/>
</dbReference>
<protein>
    <submittedName>
        <fullName evidence="2">Uncharacterized protein</fullName>
    </submittedName>
</protein>
<sequence length="184" mass="21006">MFAFTVLTRCLMQKPPPQGPITDEKIAELRLKKKNKKAAAAAPPPSSNKKRRRNKKTKRVRIRERRWVTRLRTVPRVLDGEWSGQLNARHLQSYTWESEEARAFEVGDDGWEAARGHSEELEEPTVEEQYEVETDVETEVEVTDDEEEEGEGRGGKRMKMDDDDDGGAAGFFVAPLAFRPFVAC</sequence>
<organism evidence="2 3">
    <name type="scientific">Phialocephala subalpina</name>
    <dbReference type="NCBI Taxonomy" id="576137"/>
    <lineage>
        <taxon>Eukaryota</taxon>
        <taxon>Fungi</taxon>
        <taxon>Dikarya</taxon>
        <taxon>Ascomycota</taxon>
        <taxon>Pezizomycotina</taxon>
        <taxon>Leotiomycetes</taxon>
        <taxon>Helotiales</taxon>
        <taxon>Mollisiaceae</taxon>
        <taxon>Phialocephala</taxon>
        <taxon>Phialocephala fortinii species complex</taxon>
    </lineage>
</organism>
<evidence type="ECO:0000256" key="1">
    <source>
        <dbReference type="SAM" id="MobiDB-lite"/>
    </source>
</evidence>